<feature type="region of interest" description="Disordered" evidence="1">
    <location>
        <begin position="15"/>
        <end position="95"/>
    </location>
</feature>
<reference evidence="3 4" key="1">
    <citation type="journal article" date="2010" name="Proc. Natl. Acad. Sci. U.S.A.">
        <title>Insights into evolution of multicellular fungi from the assembled chromosomes of the mushroom Coprinopsis cinerea (Coprinus cinereus).</title>
        <authorList>
            <person name="Stajich J.E."/>
            <person name="Wilke S.K."/>
            <person name="Ahren D."/>
            <person name="Au C.H."/>
            <person name="Birren B.W."/>
            <person name="Borodovsky M."/>
            <person name="Burns C."/>
            <person name="Canback B."/>
            <person name="Casselton L.A."/>
            <person name="Cheng C.K."/>
            <person name="Deng J."/>
            <person name="Dietrich F.S."/>
            <person name="Fargo D.C."/>
            <person name="Farman M.L."/>
            <person name="Gathman A.C."/>
            <person name="Goldberg J."/>
            <person name="Guigo R."/>
            <person name="Hoegger P.J."/>
            <person name="Hooker J.B."/>
            <person name="Huggins A."/>
            <person name="James T.Y."/>
            <person name="Kamada T."/>
            <person name="Kilaru S."/>
            <person name="Kodira C."/>
            <person name="Kues U."/>
            <person name="Kupfer D."/>
            <person name="Kwan H.S."/>
            <person name="Lomsadze A."/>
            <person name="Li W."/>
            <person name="Lilly W.W."/>
            <person name="Ma L.J."/>
            <person name="Mackey A.J."/>
            <person name="Manning G."/>
            <person name="Martin F."/>
            <person name="Muraguchi H."/>
            <person name="Natvig D.O."/>
            <person name="Palmerini H."/>
            <person name="Ramesh M.A."/>
            <person name="Rehmeyer C.J."/>
            <person name="Roe B.A."/>
            <person name="Shenoy N."/>
            <person name="Stanke M."/>
            <person name="Ter-Hovhannisyan V."/>
            <person name="Tunlid A."/>
            <person name="Velagapudi R."/>
            <person name="Vision T.J."/>
            <person name="Zeng Q."/>
            <person name="Zolan M.E."/>
            <person name="Pukkila P.J."/>
        </authorList>
    </citation>
    <scope>NUCLEOTIDE SEQUENCE [LARGE SCALE GENOMIC DNA]</scope>
    <source>
        <strain evidence="4">Okayama-7 / 130 / ATCC MYA-4618 / FGSC 9003</strain>
    </source>
</reference>
<feature type="compositionally biased region" description="Low complexity" evidence="1">
    <location>
        <begin position="61"/>
        <end position="79"/>
    </location>
</feature>
<keyword evidence="2" id="KW-1133">Transmembrane helix</keyword>
<keyword evidence="4" id="KW-1185">Reference proteome</keyword>
<dbReference type="EMBL" id="AACS02000005">
    <property type="protein sequence ID" value="EAU84922.2"/>
    <property type="molecule type" value="Genomic_DNA"/>
</dbReference>
<dbReference type="Proteomes" id="UP000001861">
    <property type="component" value="Unassembled WGS sequence"/>
</dbReference>
<evidence type="ECO:0000313" key="3">
    <source>
        <dbReference type="EMBL" id="EAU84922.2"/>
    </source>
</evidence>
<protein>
    <submittedName>
        <fullName evidence="3">Uncharacterized protein</fullName>
    </submittedName>
</protein>
<feature type="compositionally biased region" description="Low complexity" evidence="1">
    <location>
        <begin position="209"/>
        <end position="224"/>
    </location>
</feature>
<organism evidence="3 4">
    <name type="scientific">Coprinopsis cinerea (strain Okayama-7 / 130 / ATCC MYA-4618 / FGSC 9003)</name>
    <name type="common">Inky cap fungus</name>
    <name type="synonym">Hormographiella aspergillata</name>
    <dbReference type="NCBI Taxonomy" id="240176"/>
    <lineage>
        <taxon>Eukaryota</taxon>
        <taxon>Fungi</taxon>
        <taxon>Dikarya</taxon>
        <taxon>Basidiomycota</taxon>
        <taxon>Agaricomycotina</taxon>
        <taxon>Agaricomycetes</taxon>
        <taxon>Agaricomycetidae</taxon>
        <taxon>Agaricales</taxon>
        <taxon>Agaricineae</taxon>
        <taxon>Psathyrellaceae</taxon>
        <taxon>Coprinopsis</taxon>
    </lineage>
</organism>
<dbReference type="OrthoDB" id="2693038at2759"/>
<sequence>MAPHKFWLKRQITIDLPDLPDLPGLPRPDPESSSTTPAETSTQPTSTEASTTNTGRPSQTPTPIRLLLLLPPPITDTSTRATPSPSVPAQEEPEEEENDIILIQSSDPVNRPTDSVAIVDLPATTVIQNRTITTDVTSSAIPTNVGAAKNSNAFLDNKVLSGVVFGICGLVGLLLILLLVFFVTRKTRRNRKLEQEIISWDPDHVQTFGNASGGSDANGAIGAGRAKDDDGRSIDSLDEKSKTSGSLDGHYTYALPSTTYKGNPNAAIPSAPYSNYGHPQPVHVALPTYGAQQQPYQSW</sequence>
<keyword evidence="2" id="KW-0472">Membrane</keyword>
<dbReference type="RefSeq" id="XP_001837305.2">
    <property type="nucleotide sequence ID" value="XM_001837253.2"/>
</dbReference>
<name>A8NXY6_COPC7</name>
<dbReference type="GeneID" id="6013862"/>
<accession>A8NXY6</accession>
<feature type="compositionally biased region" description="Basic and acidic residues" evidence="1">
    <location>
        <begin position="225"/>
        <end position="242"/>
    </location>
</feature>
<keyword evidence="2" id="KW-0812">Transmembrane</keyword>
<dbReference type="KEGG" id="cci:CC1G_00441"/>
<evidence type="ECO:0000256" key="2">
    <source>
        <dbReference type="SAM" id="Phobius"/>
    </source>
</evidence>
<comment type="caution">
    <text evidence="3">The sequence shown here is derived from an EMBL/GenBank/DDBJ whole genome shotgun (WGS) entry which is preliminary data.</text>
</comment>
<feature type="transmembrane region" description="Helical" evidence="2">
    <location>
        <begin position="159"/>
        <end position="183"/>
    </location>
</feature>
<dbReference type="VEuPathDB" id="FungiDB:CC1G_00441"/>
<gene>
    <name evidence="3" type="ORF">CC1G_00441</name>
</gene>
<dbReference type="eggNOG" id="ENOG502QZQM">
    <property type="taxonomic scope" value="Eukaryota"/>
</dbReference>
<dbReference type="AlphaFoldDB" id="A8NXY6"/>
<dbReference type="STRING" id="240176.A8NXY6"/>
<evidence type="ECO:0000313" key="4">
    <source>
        <dbReference type="Proteomes" id="UP000001861"/>
    </source>
</evidence>
<dbReference type="InParanoid" id="A8NXY6"/>
<evidence type="ECO:0000256" key="1">
    <source>
        <dbReference type="SAM" id="MobiDB-lite"/>
    </source>
</evidence>
<dbReference type="HOGENOM" id="CLU_930708_0_0_1"/>
<proteinExistence type="predicted"/>
<feature type="compositionally biased region" description="Low complexity" evidence="1">
    <location>
        <begin position="31"/>
        <end position="52"/>
    </location>
</feature>
<feature type="compositionally biased region" description="Low complexity" evidence="1">
    <location>
        <begin position="15"/>
        <end position="24"/>
    </location>
</feature>
<feature type="region of interest" description="Disordered" evidence="1">
    <location>
        <begin position="209"/>
        <end position="245"/>
    </location>
</feature>